<protein>
    <recommendedName>
        <fullName evidence="1">Holliday junction resolvase-related domain-containing protein</fullName>
    </recommendedName>
</protein>
<feature type="domain" description="Holliday junction resolvase-related" evidence="1">
    <location>
        <begin position="62"/>
        <end position="202"/>
    </location>
</feature>
<reference evidence="2 3" key="1">
    <citation type="submission" date="2016-03" db="EMBL/GenBank/DDBJ databases">
        <title>Complete genome sequence of Thermococcus celer.</title>
        <authorList>
            <person name="Oger P.M."/>
        </authorList>
    </citation>
    <scope>NUCLEOTIDE SEQUENCE [LARGE SCALE GENOMIC DNA]</scope>
    <source>
        <strain evidence="2 3">Vu 13</strain>
    </source>
</reference>
<evidence type="ECO:0000313" key="3">
    <source>
        <dbReference type="Proteomes" id="UP000197156"/>
    </source>
</evidence>
<dbReference type="EMBL" id="CP014854">
    <property type="protein sequence ID" value="ASI99400.1"/>
    <property type="molecule type" value="Genomic_DNA"/>
</dbReference>
<dbReference type="Pfam" id="PF10107">
    <property type="entry name" value="Endonuc_Holl"/>
    <property type="match status" value="1"/>
</dbReference>
<gene>
    <name evidence="2" type="ORF">A3L02_07450</name>
</gene>
<accession>A0A218P396</accession>
<evidence type="ECO:0000259" key="1">
    <source>
        <dbReference type="Pfam" id="PF10107"/>
    </source>
</evidence>
<sequence>MLKNEMMEVKMMDMLSILLLLLVIVLLVLLLKSKAETKKLQEALVDMDKKLTELQAKNSAIATEQAQKMFNEWRTKELEEQKKLIFQSLESQYKARFQEWRQKEEEKIRKDAISRSTATILGRIGEQLAPLLFFTNYGINSKEVRFLGQPVDFIAFKGLEEGKVEEIVFIEVKSGRTKNLTPRERAIKRAVEEKRVSWITFHIPSEVQKMEKRVM</sequence>
<name>A0A218P396_THECE</name>
<dbReference type="AlphaFoldDB" id="A0A218P396"/>
<dbReference type="KEGG" id="tce:A3L02_07450"/>
<proteinExistence type="predicted"/>
<dbReference type="InterPro" id="IPR019287">
    <property type="entry name" value="Hday_junct_resolvase-rel_dom"/>
</dbReference>
<dbReference type="Proteomes" id="UP000197156">
    <property type="component" value="Chromosome"/>
</dbReference>
<evidence type="ECO:0000313" key="2">
    <source>
        <dbReference type="EMBL" id="ASI99400.1"/>
    </source>
</evidence>
<organism evidence="2 3">
    <name type="scientific">Thermococcus celer Vu 13 = JCM 8558</name>
    <dbReference type="NCBI Taxonomy" id="1293037"/>
    <lineage>
        <taxon>Archaea</taxon>
        <taxon>Methanobacteriati</taxon>
        <taxon>Methanobacteriota</taxon>
        <taxon>Thermococci</taxon>
        <taxon>Thermococcales</taxon>
        <taxon>Thermococcaceae</taxon>
        <taxon>Thermococcus</taxon>
    </lineage>
</organism>
<keyword evidence="3" id="KW-1185">Reference proteome</keyword>